<keyword evidence="1" id="KW-0175">Coiled coil</keyword>
<dbReference type="Pfam" id="PF11751">
    <property type="entry name" value="PorP_SprF"/>
    <property type="match status" value="1"/>
</dbReference>
<protein>
    <submittedName>
        <fullName evidence="3">Type IX secretion system PorP/SprF family membrane protein</fullName>
    </submittedName>
</protein>
<feature type="coiled-coil region" evidence="1">
    <location>
        <begin position="302"/>
        <end position="365"/>
    </location>
</feature>
<name>A0A3D9KXT6_MARFU</name>
<gene>
    <name evidence="3" type="ORF">C7460_12215</name>
</gene>
<dbReference type="NCBIfam" id="TIGR03519">
    <property type="entry name" value="T9SS_PorP_fam"/>
    <property type="match status" value="1"/>
</dbReference>
<dbReference type="AlphaFoldDB" id="A0A3D9KXT6"/>
<evidence type="ECO:0000313" key="3">
    <source>
        <dbReference type="EMBL" id="RED94074.1"/>
    </source>
</evidence>
<feature type="chain" id="PRO_5017755632" evidence="2">
    <location>
        <begin position="22"/>
        <end position="458"/>
    </location>
</feature>
<keyword evidence="2" id="KW-0732">Signal</keyword>
<sequence length="458" mass="51855">MKKLNLICLLVGLMTAGAVHGQSLYNNHLYTNNLYSLNPSFAGNHEDLSVRFQSALYPSSTYEAPEFISVFMEAAFFENLAAGGNFHKEVVGSQEQTFGQASLAYKVGFADGGKLGFGLGLGFSSVRIQTEKLNLSPYVDRSDPVLALDDISQDELRLSYGMSYLWRGLEVGAALPNMLNGQDLRWQEANFHAGYTHQFGASAWKVRPNAAYFTRVEQKNVFDAALQLIWNDRLWAQGGTRTNGAQHAGLGINLPNIQLGYVFGWSTGEVSRLLQNKHELMISFSLSRHHNVKLGNNRLAAEKNEEENYRNLMNRFDHLIRRYDEVAHEQTTQSEQKASKQEEELEKLNEELAILKSQLEDRDHTIVVKDELLSDKIEIKQGHYVIVATCRRLICAEDITKDFLRRGVSTELVLNRAKGLYYITSGFYEDYQEALKAMMQQREAGVEDAWVLVNDFEE</sequence>
<evidence type="ECO:0000313" key="4">
    <source>
        <dbReference type="Proteomes" id="UP000256779"/>
    </source>
</evidence>
<proteinExistence type="predicted"/>
<dbReference type="Proteomes" id="UP000256779">
    <property type="component" value="Unassembled WGS sequence"/>
</dbReference>
<comment type="caution">
    <text evidence="3">The sequence shown here is derived from an EMBL/GenBank/DDBJ whole genome shotgun (WGS) entry which is preliminary data.</text>
</comment>
<dbReference type="RefSeq" id="WP_115869677.1">
    <property type="nucleotide sequence ID" value="NZ_QREG01000022.1"/>
</dbReference>
<evidence type="ECO:0000256" key="1">
    <source>
        <dbReference type="SAM" id="Coils"/>
    </source>
</evidence>
<accession>A0A3D9KXT6</accession>
<dbReference type="InterPro" id="IPR019861">
    <property type="entry name" value="PorP/SprF_Bacteroidetes"/>
</dbReference>
<feature type="signal peptide" evidence="2">
    <location>
        <begin position="1"/>
        <end position="21"/>
    </location>
</feature>
<keyword evidence="4" id="KW-1185">Reference proteome</keyword>
<dbReference type="EMBL" id="QREG01000022">
    <property type="protein sequence ID" value="RED94074.1"/>
    <property type="molecule type" value="Genomic_DNA"/>
</dbReference>
<organism evidence="3 4">
    <name type="scientific">Marinoscillum furvescens DSM 4134</name>
    <dbReference type="NCBI Taxonomy" id="1122208"/>
    <lineage>
        <taxon>Bacteria</taxon>
        <taxon>Pseudomonadati</taxon>
        <taxon>Bacteroidota</taxon>
        <taxon>Cytophagia</taxon>
        <taxon>Cytophagales</taxon>
        <taxon>Reichenbachiellaceae</taxon>
        <taxon>Marinoscillum</taxon>
    </lineage>
</organism>
<evidence type="ECO:0000256" key="2">
    <source>
        <dbReference type="SAM" id="SignalP"/>
    </source>
</evidence>
<reference evidence="3 4" key="1">
    <citation type="submission" date="2018-07" db="EMBL/GenBank/DDBJ databases">
        <title>Genomic Encyclopedia of Type Strains, Phase IV (KMG-IV): sequencing the most valuable type-strain genomes for metagenomic binning, comparative biology and taxonomic classification.</title>
        <authorList>
            <person name="Goeker M."/>
        </authorList>
    </citation>
    <scope>NUCLEOTIDE SEQUENCE [LARGE SCALE GENOMIC DNA]</scope>
    <source>
        <strain evidence="3 4">DSM 4134</strain>
    </source>
</reference>